<evidence type="ECO:0000256" key="3">
    <source>
        <dbReference type="ARBA" id="ARBA00022840"/>
    </source>
</evidence>
<gene>
    <name evidence="6" type="ORF">ALP58_01135</name>
</gene>
<keyword evidence="3 4" id="KW-0067">ATP-binding</keyword>
<organism evidence="6 7">
    <name type="scientific">Pseudomonas savastanoi</name>
    <name type="common">Pseudomonas syringae pv. savastanoi</name>
    <dbReference type="NCBI Taxonomy" id="29438"/>
    <lineage>
        <taxon>Bacteria</taxon>
        <taxon>Pseudomonadati</taxon>
        <taxon>Pseudomonadota</taxon>
        <taxon>Gammaproteobacteria</taxon>
        <taxon>Pseudomonadales</taxon>
        <taxon>Pseudomonadaceae</taxon>
        <taxon>Pseudomonas</taxon>
    </lineage>
</organism>
<protein>
    <submittedName>
        <fullName evidence="6">Inositol monophosphatase</fullName>
    </submittedName>
</protein>
<name>A0A3M5GZY1_PSESS</name>
<comment type="caution">
    <text evidence="6">The sequence shown here is derived from an EMBL/GenBank/DDBJ whole genome shotgun (WGS) entry which is preliminary data.</text>
</comment>
<dbReference type="Gene3D" id="3.40.50.20">
    <property type="match status" value="1"/>
</dbReference>
<dbReference type="InterPro" id="IPR052032">
    <property type="entry name" value="ATP-dep_AA_Ligase"/>
</dbReference>
<accession>A0A3M5GZY1</accession>
<dbReference type="PANTHER" id="PTHR43585">
    <property type="entry name" value="FUMIPYRROLE BIOSYNTHESIS PROTEIN C"/>
    <property type="match status" value="1"/>
</dbReference>
<evidence type="ECO:0000256" key="4">
    <source>
        <dbReference type="PROSITE-ProRule" id="PRU00409"/>
    </source>
</evidence>
<proteinExistence type="predicted"/>
<dbReference type="Proteomes" id="UP000270430">
    <property type="component" value="Unassembled WGS sequence"/>
</dbReference>
<sequence length="394" mass="43344">MNILIIHKSEFSNMRYDVAVDHDEHSVVYFGEQAYLDNVPANLRCTKVCGGAEERLGAALDKYLSSAVKFDRIIARHELLIELAAEMRLKYGIPGMLPDTAINFRSKVRMKEVLSKTGIPTPLFVDAQAYDQIGWTGRTIVKPKDGSASRGVIDFASVSAAVEHLTHLDASTLSQLEVEEFIEGQIWHVDGYLHDGEVVVVGTSRYFGTCLEFMEGRPFGSIQCYNAELESLAIRCVKALGGVTLTFHLEAIESSRGFIFLEVAARAGGGYIVEMLERRTGTHLHSLAIASEVKGSVDERFVSTADNGYVYGDFMYPGHIYEGAPVRVDTAVLSMADTNIVKHVVNENVPLTTLATYRPRNLPFSGVVQGLTSEAVIENIKAIFNTTVIMPIES</sequence>
<keyword evidence="1" id="KW-0436">Ligase</keyword>
<reference evidence="6 7" key="1">
    <citation type="submission" date="2018-08" db="EMBL/GenBank/DDBJ databases">
        <title>Recombination of ecologically and evolutionarily significant loci maintains genetic cohesion in the Pseudomonas syringae species complex.</title>
        <authorList>
            <person name="Dillon M."/>
            <person name="Thakur S."/>
            <person name="Almeida R.N.D."/>
            <person name="Weir B.S."/>
            <person name="Guttman D.S."/>
        </authorList>
    </citation>
    <scope>NUCLEOTIDE SEQUENCE [LARGE SCALE GENOMIC DNA]</scope>
    <source>
        <strain evidence="6 7">ICMP 9420</strain>
    </source>
</reference>
<evidence type="ECO:0000313" key="6">
    <source>
        <dbReference type="EMBL" id="RMS92126.1"/>
    </source>
</evidence>
<evidence type="ECO:0000313" key="7">
    <source>
        <dbReference type="Proteomes" id="UP000270430"/>
    </source>
</evidence>
<dbReference type="PANTHER" id="PTHR43585:SF2">
    <property type="entry name" value="ATP-GRASP ENZYME FSQD"/>
    <property type="match status" value="1"/>
</dbReference>
<dbReference type="PROSITE" id="PS50975">
    <property type="entry name" value="ATP_GRASP"/>
    <property type="match status" value="1"/>
</dbReference>
<feature type="domain" description="ATP-grasp" evidence="5">
    <location>
        <begin position="111"/>
        <end position="293"/>
    </location>
</feature>
<dbReference type="RefSeq" id="WP_103408472.1">
    <property type="nucleotide sequence ID" value="NZ_RBSX01000091.1"/>
</dbReference>
<dbReference type="SUPFAM" id="SSF56059">
    <property type="entry name" value="Glutathione synthetase ATP-binding domain-like"/>
    <property type="match status" value="1"/>
</dbReference>
<keyword evidence="2 4" id="KW-0547">Nucleotide-binding</keyword>
<dbReference type="GO" id="GO:0005524">
    <property type="term" value="F:ATP binding"/>
    <property type="evidence" value="ECO:0007669"/>
    <property type="project" value="UniProtKB-UniRule"/>
</dbReference>
<dbReference type="EMBL" id="RBSX01000091">
    <property type="protein sequence ID" value="RMS92126.1"/>
    <property type="molecule type" value="Genomic_DNA"/>
</dbReference>
<dbReference type="GO" id="GO:0046872">
    <property type="term" value="F:metal ion binding"/>
    <property type="evidence" value="ECO:0007669"/>
    <property type="project" value="InterPro"/>
</dbReference>
<evidence type="ECO:0000256" key="1">
    <source>
        <dbReference type="ARBA" id="ARBA00022598"/>
    </source>
</evidence>
<evidence type="ECO:0000256" key="2">
    <source>
        <dbReference type="ARBA" id="ARBA00022741"/>
    </source>
</evidence>
<dbReference type="GO" id="GO:0016874">
    <property type="term" value="F:ligase activity"/>
    <property type="evidence" value="ECO:0007669"/>
    <property type="project" value="UniProtKB-KW"/>
</dbReference>
<dbReference type="InterPro" id="IPR011761">
    <property type="entry name" value="ATP-grasp"/>
</dbReference>
<dbReference type="Gene3D" id="3.30.470.20">
    <property type="entry name" value="ATP-grasp fold, B domain"/>
    <property type="match status" value="1"/>
</dbReference>
<evidence type="ECO:0000259" key="5">
    <source>
        <dbReference type="PROSITE" id="PS50975"/>
    </source>
</evidence>
<dbReference type="AlphaFoldDB" id="A0A3M5GZY1"/>